<keyword evidence="7" id="KW-0961">Cell wall biogenesis/degradation</keyword>
<keyword evidence="4 10" id="KW-0732">Signal</keyword>
<dbReference type="InterPro" id="IPR036365">
    <property type="entry name" value="PGBD-like_sf"/>
</dbReference>
<organism evidence="13 14">
    <name type="scientific">Sulfoacidibacillus ferrooxidans</name>
    <dbReference type="NCBI Taxonomy" id="2005001"/>
    <lineage>
        <taxon>Bacteria</taxon>
        <taxon>Bacillati</taxon>
        <taxon>Bacillota</taxon>
        <taxon>Bacilli</taxon>
        <taxon>Bacillales</taxon>
        <taxon>Alicyclobacillaceae</taxon>
        <taxon>Sulfoacidibacillus</taxon>
    </lineage>
</organism>
<name>A0A9X1VAD2_9BACL</name>
<dbReference type="Gene3D" id="1.10.10.2520">
    <property type="entry name" value="Cell wall hydrolase SleB, domain 1"/>
    <property type="match status" value="1"/>
</dbReference>
<evidence type="ECO:0000259" key="11">
    <source>
        <dbReference type="Pfam" id="PF01471"/>
    </source>
</evidence>
<feature type="domain" description="Cell wall hydrolase SleB" evidence="12">
    <location>
        <begin position="235"/>
        <end position="332"/>
    </location>
</feature>
<comment type="caution">
    <text evidence="13">The sequence shown here is derived from an EMBL/GenBank/DDBJ whole genome shotgun (WGS) entry which is preliminary data.</text>
</comment>
<evidence type="ECO:0000256" key="1">
    <source>
        <dbReference type="ARBA" id="ARBA00007010"/>
    </source>
</evidence>
<dbReference type="SUPFAM" id="SSF47090">
    <property type="entry name" value="PGBD-like"/>
    <property type="match status" value="2"/>
</dbReference>
<reference evidence="13" key="1">
    <citation type="submission" date="2022-03" db="EMBL/GenBank/DDBJ databases">
        <title>Draft Genome Sequence of Firmicute Strain S0AB, a Heterotrophic Iron/Sulfur-Oxidizing Extreme Acidophile.</title>
        <authorList>
            <person name="Vergara E."/>
            <person name="Pakostova E."/>
            <person name="Johnson D.B."/>
            <person name="Holmes D.S."/>
        </authorList>
    </citation>
    <scope>NUCLEOTIDE SEQUENCE</scope>
    <source>
        <strain evidence="13">S0AB</strain>
    </source>
</reference>
<feature type="compositionally biased region" description="Low complexity" evidence="9">
    <location>
        <begin position="171"/>
        <end position="211"/>
    </location>
</feature>
<dbReference type="GO" id="GO:0016787">
    <property type="term" value="F:hydrolase activity"/>
    <property type="evidence" value="ECO:0007669"/>
    <property type="project" value="UniProtKB-KW"/>
</dbReference>
<keyword evidence="5" id="KW-0378">Hydrolase</keyword>
<evidence type="ECO:0000256" key="2">
    <source>
        <dbReference type="ARBA" id="ARBA00018364"/>
    </source>
</evidence>
<feature type="domain" description="Peptidoglycan binding-like" evidence="11">
    <location>
        <begin position="107"/>
        <end position="163"/>
    </location>
</feature>
<dbReference type="NCBIfam" id="TIGR02869">
    <property type="entry name" value="spore_SleB"/>
    <property type="match status" value="1"/>
</dbReference>
<evidence type="ECO:0000256" key="5">
    <source>
        <dbReference type="ARBA" id="ARBA00022801"/>
    </source>
</evidence>
<evidence type="ECO:0000256" key="3">
    <source>
        <dbReference type="ARBA" id="ARBA00022544"/>
    </source>
</evidence>
<dbReference type="InterPro" id="IPR014224">
    <property type="entry name" value="Spore_cortex_SleB"/>
</dbReference>
<evidence type="ECO:0000313" key="13">
    <source>
        <dbReference type="EMBL" id="MCI0184338.1"/>
    </source>
</evidence>
<dbReference type="InterPro" id="IPR042047">
    <property type="entry name" value="SleB_dom1"/>
</dbReference>
<dbReference type="GO" id="GO:0009847">
    <property type="term" value="P:spore germination"/>
    <property type="evidence" value="ECO:0007669"/>
    <property type="project" value="UniProtKB-UniRule"/>
</dbReference>
<feature type="signal peptide" evidence="10">
    <location>
        <begin position="1"/>
        <end position="28"/>
    </location>
</feature>
<dbReference type="Proteomes" id="UP001139263">
    <property type="component" value="Unassembled WGS sequence"/>
</dbReference>
<feature type="region of interest" description="Disordered" evidence="9">
    <location>
        <begin position="171"/>
        <end position="213"/>
    </location>
</feature>
<dbReference type="GO" id="GO:0071555">
    <property type="term" value="P:cell wall organization"/>
    <property type="evidence" value="ECO:0007669"/>
    <property type="project" value="UniProtKB-KW"/>
</dbReference>
<keyword evidence="14" id="KW-1185">Reference proteome</keyword>
<sequence length="333" mass="35857">MRWFNKIALTAASLVMMFALWDMPPTVAQASTLTVGDQGQSVIDLQSRLGYLGYYHGSFTATYTQQTANAVSNFQSAFGIPATGQYDTQTAASLLQATAGWPGVGKQGPQINELQSRLKFLGYYSGPINGVYGWTTYWAVRDFQYAFGMPVNGALTTQTWTQLDKATINWSGNTQNTSNTNNGTSTAATSATTTSQSSSPATSAASSASNGGTDGFSQNDITLMAHVVYGEARNQPFTGQVAVAAVILNRYHSNLFPHSIPSIIYQPGAFTSISNGQAWLGLHHENVTAVMDAIHGWDPTNGALYYWNPATATSQWIWSQPIMLTIGNHVFAK</sequence>
<evidence type="ECO:0000256" key="9">
    <source>
        <dbReference type="SAM" id="MobiDB-lite"/>
    </source>
</evidence>
<evidence type="ECO:0000256" key="6">
    <source>
        <dbReference type="ARBA" id="ARBA00022969"/>
    </source>
</evidence>
<evidence type="ECO:0000256" key="4">
    <source>
        <dbReference type="ARBA" id="ARBA00022729"/>
    </source>
</evidence>
<evidence type="ECO:0000256" key="8">
    <source>
        <dbReference type="NCBIfam" id="TIGR02869"/>
    </source>
</evidence>
<dbReference type="InterPro" id="IPR036366">
    <property type="entry name" value="PGBDSf"/>
</dbReference>
<keyword evidence="3" id="KW-0309">Germination</keyword>
<dbReference type="AlphaFoldDB" id="A0A9X1VAD2"/>
<keyword evidence="6" id="KW-0749">Sporulation</keyword>
<dbReference type="Gene3D" id="1.10.101.10">
    <property type="entry name" value="PGBD-like superfamily/PGBD"/>
    <property type="match status" value="2"/>
</dbReference>
<dbReference type="GO" id="GO:0030435">
    <property type="term" value="P:sporulation resulting in formation of a cellular spore"/>
    <property type="evidence" value="ECO:0007669"/>
    <property type="project" value="UniProtKB-KW"/>
</dbReference>
<evidence type="ECO:0000259" key="12">
    <source>
        <dbReference type="Pfam" id="PF07486"/>
    </source>
</evidence>
<dbReference type="RefSeq" id="WP_241715926.1">
    <property type="nucleotide sequence ID" value="NZ_JALBUF010000012.1"/>
</dbReference>
<accession>A0A9X1VAD2</accession>
<comment type="similarity">
    <text evidence="1">Belongs to the SleB family.</text>
</comment>
<proteinExistence type="inferred from homology"/>
<evidence type="ECO:0000313" key="14">
    <source>
        <dbReference type="Proteomes" id="UP001139263"/>
    </source>
</evidence>
<dbReference type="EMBL" id="JALBUF010000012">
    <property type="protein sequence ID" value="MCI0184338.1"/>
    <property type="molecule type" value="Genomic_DNA"/>
</dbReference>
<protein>
    <recommendedName>
        <fullName evidence="2 8">Spore cortex-lytic enzyme</fullName>
    </recommendedName>
</protein>
<dbReference type="Gene3D" id="6.20.240.60">
    <property type="match status" value="1"/>
</dbReference>
<evidence type="ECO:0000256" key="10">
    <source>
        <dbReference type="SAM" id="SignalP"/>
    </source>
</evidence>
<dbReference type="InterPro" id="IPR011105">
    <property type="entry name" value="Cell_wall_hydrolase_SleB"/>
</dbReference>
<dbReference type="Pfam" id="PF07486">
    <property type="entry name" value="Hydrolase_2"/>
    <property type="match status" value="1"/>
</dbReference>
<gene>
    <name evidence="13" type="ORF">MM817_02633</name>
</gene>
<feature type="domain" description="Peptidoglycan binding-like" evidence="11">
    <location>
        <begin position="38"/>
        <end position="94"/>
    </location>
</feature>
<feature type="chain" id="PRO_5040992954" description="Spore cortex-lytic enzyme" evidence="10">
    <location>
        <begin position="29"/>
        <end position="333"/>
    </location>
</feature>
<evidence type="ECO:0000256" key="7">
    <source>
        <dbReference type="ARBA" id="ARBA00023316"/>
    </source>
</evidence>
<dbReference type="InterPro" id="IPR002477">
    <property type="entry name" value="Peptidoglycan-bd-like"/>
</dbReference>
<dbReference type="Pfam" id="PF01471">
    <property type="entry name" value="PG_binding_1"/>
    <property type="match status" value="2"/>
</dbReference>